<comment type="caution">
    <text evidence="1">The sequence shown here is derived from an EMBL/GenBank/DDBJ whole genome shotgun (WGS) entry which is preliminary data.</text>
</comment>
<protein>
    <recommendedName>
        <fullName evidence="3">DUF1292 domain-containing protein</fullName>
    </recommendedName>
</protein>
<evidence type="ECO:0000313" key="1">
    <source>
        <dbReference type="EMBL" id="MDP5272652.1"/>
    </source>
</evidence>
<organism evidence="1 2">
    <name type="scientific">Chengkuizengella axinellae</name>
    <dbReference type="NCBI Taxonomy" id="3064388"/>
    <lineage>
        <taxon>Bacteria</taxon>
        <taxon>Bacillati</taxon>
        <taxon>Bacillota</taxon>
        <taxon>Bacilli</taxon>
        <taxon>Bacillales</taxon>
        <taxon>Paenibacillaceae</taxon>
        <taxon>Chengkuizengella</taxon>
    </lineage>
</organism>
<reference evidence="1 2" key="1">
    <citation type="submission" date="2023-08" db="EMBL/GenBank/DDBJ databases">
        <authorList>
            <person name="Park J.-S."/>
        </authorList>
    </citation>
    <scope>NUCLEOTIDE SEQUENCE [LARGE SCALE GENOMIC DNA]</scope>
    <source>
        <strain evidence="1 2">2205SS18-9</strain>
    </source>
</reference>
<evidence type="ECO:0000313" key="2">
    <source>
        <dbReference type="Proteomes" id="UP001231941"/>
    </source>
</evidence>
<sequence length="102" mass="11988">MYSVASVEDLRKVEQNGNPCMQAIIKLEGQEHPYAVLFQKSSEGAYEVLNLYRNEADYKVDWYDNSLHQAYVNVADQKQHLFQNREEENQFVEQILNFQNKG</sequence>
<dbReference type="EMBL" id="JAVAMP010000001">
    <property type="protein sequence ID" value="MDP5272652.1"/>
    <property type="molecule type" value="Genomic_DNA"/>
</dbReference>
<gene>
    <name evidence="1" type="ORF">Q5Y73_00890</name>
</gene>
<dbReference type="RefSeq" id="WP_305989963.1">
    <property type="nucleotide sequence ID" value="NZ_JAVAMP010000001.1"/>
</dbReference>
<keyword evidence="2" id="KW-1185">Reference proteome</keyword>
<accession>A0ABT9ITL5</accession>
<evidence type="ECO:0008006" key="3">
    <source>
        <dbReference type="Google" id="ProtNLM"/>
    </source>
</evidence>
<proteinExistence type="predicted"/>
<name>A0ABT9ITL5_9BACL</name>
<dbReference type="Proteomes" id="UP001231941">
    <property type="component" value="Unassembled WGS sequence"/>
</dbReference>